<dbReference type="Proteomes" id="UP001556098">
    <property type="component" value="Unassembled WGS sequence"/>
</dbReference>
<dbReference type="EMBL" id="JBFNXX010000012">
    <property type="protein sequence ID" value="MEW9920972.1"/>
    <property type="molecule type" value="Genomic_DNA"/>
</dbReference>
<keyword evidence="3" id="KW-1185">Reference proteome</keyword>
<evidence type="ECO:0000313" key="2">
    <source>
        <dbReference type="EMBL" id="MEW9920972.1"/>
    </source>
</evidence>
<evidence type="ECO:0000256" key="1">
    <source>
        <dbReference type="SAM" id="MobiDB-lite"/>
    </source>
</evidence>
<organism evidence="2 3">
    <name type="scientific">Sulfitobacter sediminis</name>
    <dbReference type="NCBI Taxonomy" id="3234186"/>
    <lineage>
        <taxon>Bacteria</taxon>
        <taxon>Pseudomonadati</taxon>
        <taxon>Pseudomonadota</taxon>
        <taxon>Alphaproteobacteria</taxon>
        <taxon>Rhodobacterales</taxon>
        <taxon>Roseobacteraceae</taxon>
        <taxon>Sulfitobacter</taxon>
    </lineage>
</organism>
<reference evidence="2 3" key="1">
    <citation type="submission" date="2024-07" db="EMBL/GenBank/DDBJ databases">
        <title>Marimonas sp.nov., isolated from tidal-flat sediment.</title>
        <authorList>
            <person name="Jayan J.N."/>
            <person name="Lee S.S."/>
        </authorList>
    </citation>
    <scope>NUCLEOTIDE SEQUENCE [LARGE SCALE GENOMIC DNA]</scope>
    <source>
        <strain evidence="2 3">MJW-29</strain>
    </source>
</reference>
<name>A0ABV3RQX9_9RHOB</name>
<dbReference type="RefSeq" id="WP_367878676.1">
    <property type="nucleotide sequence ID" value="NZ_JBFNXX010000012.1"/>
</dbReference>
<evidence type="ECO:0000313" key="3">
    <source>
        <dbReference type="Proteomes" id="UP001556098"/>
    </source>
</evidence>
<sequence length="44" mass="4709">MSFKDLAKKEAADKKALQEKDTKSQAASESPPVSKTQSTDPKTG</sequence>
<gene>
    <name evidence="2" type="ORF">AB2B41_15260</name>
</gene>
<feature type="region of interest" description="Disordered" evidence="1">
    <location>
        <begin position="1"/>
        <end position="44"/>
    </location>
</feature>
<accession>A0ABV3RQX9</accession>
<feature type="compositionally biased region" description="Polar residues" evidence="1">
    <location>
        <begin position="24"/>
        <end position="44"/>
    </location>
</feature>
<comment type="caution">
    <text evidence="2">The sequence shown here is derived from an EMBL/GenBank/DDBJ whole genome shotgun (WGS) entry which is preliminary data.</text>
</comment>
<protein>
    <submittedName>
        <fullName evidence="2">Uncharacterized protein</fullName>
    </submittedName>
</protein>
<feature type="compositionally biased region" description="Basic and acidic residues" evidence="1">
    <location>
        <begin position="1"/>
        <end position="23"/>
    </location>
</feature>
<proteinExistence type="predicted"/>